<dbReference type="Proteomes" id="UP000278222">
    <property type="component" value="Unassembled WGS sequence"/>
</dbReference>
<keyword evidence="4" id="KW-1185">Reference proteome</keyword>
<dbReference type="RefSeq" id="WP_123691448.1">
    <property type="nucleotide sequence ID" value="NZ_AP019700.1"/>
</dbReference>
<evidence type="ECO:0000313" key="3">
    <source>
        <dbReference type="EMBL" id="ROP83943.1"/>
    </source>
</evidence>
<evidence type="ECO:0000313" key="4">
    <source>
        <dbReference type="Proteomes" id="UP000278222"/>
    </source>
</evidence>
<dbReference type="OrthoDB" id="2086138at2"/>
<gene>
    <name evidence="3" type="ORF">EDC65_3285</name>
</gene>
<name>A0A3N1KQ72_9PROT</name>
<feature type="domain" description="DUF5681" evidence="2">
    <location>
        <begin position="14"/>
        <end position="89"/>
    </location>
</feature>
<evidence type="ECO:0000259" key="2">
    <source>
        <dbReference type="Pfam" id="PF18932"/>
    </source>
</evidence>
<proteinExistence type="predicted"/>
<dbReference type="InterPro" id="IPR043736">
    <property type="entry name" value="DUF5681"/>
</dbReference>
<dbReference type="Pfam" id="PF18932">
    <property type="entry name" value="DUF5681"/>
    <property type="match status" value="1"/>
</dbReference>
<sequence length="135" mass="14427">MNADDPVGYGRPPKATQFKKGKSGNPKGRPKGSRNLHTLMDEELQQRIQLSEGGKVRSLRKGEALVKSVVNKGIGGDIRAASKVLDIAAIQGSVAAVMQAPMTAEDWEAIAEFMDRVRSAPSVDAVIEALKETDA</sequence>
<organism evidence="3 4">
    <name type="scientific">Stella humosa</name>
    <dbReference type="NCBI Taxonomy" id="94"/>
    <lineage>
        <taxon>Bacteria</taxon>
        <taxon>Pseudomonadati</taxon>
        <taxon>Pseudomonadota</taxon>
        <taxon>Alphaproteobacteria</taxon>
        <taxon>Rhodospirillales</taxon>
        <taxon>Stellaceae</taxon>
        <taxon>Stella</taxon>
    </lineage>
</organism>
<protein>
    <recommendedName>
        <fullName evidence="2">DUF5681 domain-containing protein</fullName>
    </recommendedName>
</protein>
<feature type="compositionally biased region" description="Basic residues" evidence="1">
    <location>
        <begin position="17"/>
        <end position="34"/>
    </location>
</feature>
<comment type="caution">
    <text evidence="3">The sequence shown here is derived from an EMBL/GenBank/DDBJ whole genome shotgun (WGS) entry which is preliminary data.</text>
</comment>
<reference evidence="3 4" key="1">
    <citation type="submission" date="2018-11" db="EMBL/GenBank/DDBJ databases">
        <title>Genomic Encyclopedia of Type Strains, Phase IV (KMG-IV): sequencing the most valuable type-strain genomes for metagenomic binning, comparative biology and taxonomic classification.</title>
        <authorList>
            <person name="Goeker M."/>
        </authorList>
    </citation>
    <scope>NUCLEOTIDE SEQUENCE [LARGE SCALE GENOMIC DNA]</scope>
    <source>
        <strain evidence="3 4">DSM 5900</strain>
    </source>
</reference>
<accession>A0A3N1KQ72</accession>
<evidence type="ECO:0000256" key="1">
    <source>
        <dbReference type="SAM" id="MobiDB-lite"/>
    </source>
</evidence>
<dbReference type="EMBL" id="RJKX01000015">
    <property type="protein sequence ID" value="ROP83943.1"/>
    <property type="molecule type" value="Genomic_DNA"/>
</dbReference>
<dbReference type="AlphaFoldDB" id="A0A3N1KQ72"/>
<feature type="region of interest" description="Disordered" evidence="1">
    <location>
        <begin position="1"/>
        <end position="35"/>
    </location>
</feature>